<accession>A0A9X2GF67</accession>
<sequence>MSGDTVGVVADDLTGAGDCVVQFARAGWPSHLVLGSEPPAGERAALALVTDARPQDDAAAAHATAAAVRTLADAGAGRLYLKIDSTMRGSVPGQVAGALDAWRTEHPAAFAVVCPGYPALGRTVRDGVLRVDGTPVAESAAGRDPVTPVRDSDLTRLLPGAVRVPDRIDGADGAKELAVRLADAGRDSDVVVVDAVDDADLDHLAEALALLGPLAVPVGSAGLAAALAPRWGGTTERPEPDDAVAERVVVVLSSLHEVSLRQVDELVRAGPDARTTLARTPAPVPGATGREQAERAASTLADTVADVVARTRPDALVLLGGDGARAVLARLGARSVRVTGSVAEGVPLGRLVGGPADGTVVVTKAGGFGTDRTVVDVLAHLRRTVPTRR</sequence>
<feature type="domain" description="Four-carbon acid sugar kinase nucleotide binding" evidence="8">
    <location>
        <begin position="291"/>
        <end position="373"/>
    </location>
</feature>
<comment type="similarity">
    <text evidence="1">Belongs to the four-carbon acid sugar kinase family.</text>
</comment>
<dbReference type="InterPro" id="IPR010737">
    <property type="entry name" value="4-carb_acid_sugar_kinase_N"/>
</dbReference>
<evidence type="ECO:0000256" key="5">
    <source>
        <dbReference type="ARBA" id="ARBA00022840"/>
    </source>
</evidence>
<dbReference type="InterPro" id="IPR037051">
    <property type="entry name" value="4-carb_acid_sugar_kinase_N_sf"/>
</dbReference>
<keyword evidence="6" id="KW-0119">Carbohydrate metabolism</keyword>
<evidence type="ECO:0000313" key="9">
    <source>
        <dbReference type="EMBL" id="MCP2267456.1"/>
    </source>
</evidence>
<keyword evidence="3" id="KW-0547">Nucleotide-binding</keyword>
<dbReference type="GO" id="GO:0016301">
    <property type="term" value="F:kinase activity"/>
    <property type="evidence" value="ECO:0007669"/>
    <property type="project" value="UniProtKB-KW"/>
</dbReference>
<keyword evidence="2" id="KW-0808">Transferase</keyword>
<evidence type="ECO:0000256" key="2">
    <source>
        <dbReference type="ARBA" id="ARBA00022679"/>
    </source>
</evidence>
<dbReference type="InterPro" id="IPR031475">
    <property type="entry name" value="NBD_C"/>
</dbReference>
<dbReference type="Gene3D" id="3.40.980.20">
    <property type="entry name" value="Four-carbon acid sugar kinase, nucleotide binding domain"/>
    <property type="match status" value="1"/>
</dbReference>
<dbReference type="SUPFAM" id="SSF142764">
    <property type="entry name" value="YgbK-like"/>
    <property type="match status" value="1"/>
</dbReference>
<keyword evidence="5" id="KW-0067">ATP-binding</keyword>
<evidence type="ECO:0000313" key="10">
    <source>
        <dbReference type="Proteomes" id="UP001139493"/>
    </source>
</evidence>
<dbReference type="RefSeq" id="WP_253839931.1">
    <property type="nucleotide sequence ID" value="NZ_JAMTCS010000019.1"/>
</dbReference>
<dbReference type="Proteomes" id="UP001139493">
    <property type="component" value="Unassembled WGS sequence"/>
</dbReference>
<name>A0A9X2GF67_9MICO</name>
<keyword evidence="10" id="KW-1185">Reference proteome</keyword>
<evidence type="ECO:0000256" key="6">
    <source>
        <dbReference type="ARBA" id="ARBA00023277"/>
    </source>
</evidence>
<gene>
    <name evidence="9" type="ORF">APR03_004833</name>
</gene>
<dbReference type="AlphaFoldDB" id="A0A9X2GF67"/>
<dbReference type="Pfam" id="PF17042">
    <property type="entry name" value="NBD_C"/>
    <property type="match status" value="1"/>
</dbReference>
<dbReference type="InterPro" id="IPR042213">
    <property type="entry name" value="NBD_C_sf"/>
</dbReference>
<evidence type="ECO:0000256" key="3">
    <source>
        <dbReference type="ARBA" id="ARBA00022741"/>
    </source>
</evidence>
<evidence type="ECO:0000259" key="7">
    <source>
        <dbReference type="Pfam" id="PF07005"/>
    </source>
</evidence>
<dbReference type="GO" id="GO:0005524">
    <property type="term" value="F:ATP binding"/>
    <property type="evidence" value="ECO:0007669"/>
    <property type="project" value="UniProtKB-KW"/>
</dbReference>
<dbReference type="Pfam" id="PF07005">
    <property type="entry name" value="SBD_N"/>
    <property type="match status" value="1"/>
</dbReference>
<organism evidence="9 10">
    <name type="scientific">Promicromonospora thailandica</name>
    <dbReference type="NCBI Taxonomy" id="765201"/>
    <lineage>
        <taxon>Bacteria</taxon>
        <taxon>Bacillati</taxon>
        <taxon>Actinomycetota</taxon>
        <taxon>Actinomycetes</taxon>
        <taxon>Micrococcales</taxon>
        <taxon>Promicromonosporaceae</taxon>
        <taxon>Promicromonospora</taxon>
    </lineage>
</organism>
<reference evidence="9" key="1">
    <citation type="submission" date="2022-06" db="EMBL/GenBank/DDBJ databases">
        <title>Genomic Encyclopedia of Archaeal and Bacterial Type Strains, Phase II (KMG-II): from individual species to whole genera.</title>
        <authorList>
            <person name="Goeker M."/>
        </authorList>
    </citation>
    <scope>NUCLEOTIDE SEQUENCE</scope>
    <source>
        <strain evidence="9">DSM 26652</strain>
    </source>
</reference>
<protein>
    <submittedName>
        <fullName evidence="9">Uncharacterized conserved protein YgbK, DUF1537 family</fullName>
    </submittedName>
</protein>
<dbReference type="EMBL" id="JAMTCS010000019">
    <property type="protein sequence ID" value="MCP2267456.1"/>
    <property type="molecule type" value="Genomic_DNA"/>
</dbReference>
<evidence type="ECO:0000256" key="1">
    <source>
        <dbReference type="ARBA" id="ARBA00005715"/>
    </source>
</evidence>
<comment type="caution">
    <text evidence="9">The sequence shown here is derived from an EMBL/GenBank/DDBJ whole genome shotgun (WGS) entry which is preliminary data.</text>
</comment>
<feature type="domain" description="Four-carbon acid sugar kinase N-terminal" evidence="7">
    <location>
        <begin position="7"/>
        <end position="227"/>
    </location>
</feature>
<dbReference type="Gene3D" id="3.40.50.10840">
    <property type="entry name" value="Putative sugar-binding, N-terminal domain"/>
    <property type="match status" value="1"/>
</dbReference>
<proteinExistence type="inferred from homology"/>
<evidence type="ECO:0000259" key="8">
    <source>
        <dbReference type="Pfam" id="PF17042"/>
    </source>
</evidence>
<evidence type="ECO:0000256" key="4">
    <source>
        <dbReference type="ARBA" id="ARBA00022777"/>
    </source>
</evidence>
<keyword evidence="4" id="KW-0418">Kinase</keyword>